<dbReference type="AlphaFoldDB" id="A0A061FNN5"/>
<dbReference type="InParanoid" id="A0A061FNN5"/>
<name>A0A061FNN5_THECC</name>
<evidence type="ECO:0000313" key="2">
    <source>
        <dbReference type="Proteomes" id="UP000026915"/>
    </source>
</evidence>
<dbReference type="PANTHER" id="PTHR33527">
    <property type="entry name" value="OS07G0274300 PROTEIN"/>
    <property type="match status" value="1"/>
</dbReference>
<accession>A0A061FNN5</accession>
<reference evidence="1 2" key="1">
    <citation type="journal article" date="2013" name="Genome Biol.">
        <title>The genome sequence of the most widely cultivated cacao type and its use to identify candidate genes regulating pod color.</title>
        <authorList>
            <person name="Motamayor J.C."/>
            <person name="Mockaitis K."/>
            <person name="Schmutz J."/>
            <person name="Haiminen N."/>
            <person name="Iii D.L."/>
            <person name="Cornejo O."/>
            <person name="Findley S.D."/>
            <person name="Zheng P."/>
            <person name="Utro F."/>
            <person name="Royaert S."/>
            <person name="Saski C."/>
            <person name="Jenkins J."/>
            <person name="Podicheti R."/>
            <person name="Zhao M."/>
            <person name="Scheffler B.E."/>
            <person name="Stack J.C."/>
            <person name="Feltus F.A."/>
            <person name="Mustiga G.M."/>
            <person name="Amores F."/>
            <person name="Phillips W."/>
            <person name="Marelli J.P."/>
            <person name="May G.D."/>
            <person name="Shapiro H."/>
            <person name="Ma J."/>
            <person name="Bustamante C.D."/>
            <person name="Schnell R.J."/>
            <person name="Main D."/>
            <person name="Gilbert D."/>
            <person name="Parida L."/>
            <person name="Kuhn D.N."/>
        </authorList>
    </citation>
    <scope>NUCLEOTIDE SEQUENCE [LARGE SCALE GENOMIC DNA]</scope>
    <source>
        <strain evidence="2">cv. Matina 1-6</strain>
    </source>
</reference>
<dbReference type="EMBL" id="CM001888">
    <property type="protein sequence ID" value="EOY18513.1"/>
    <property type="molecule type" value="Genomic_DNA"/>
</dbReference>
<proteinExistence type="predicted"/>
<evidence type="ECO:0000313" key="1">
    <source>
        <dbReference type="EMBL" id="EOY18513.1"/>
    </source>
</evidence>
<dbReference type="Gramene" id="EOY18513">
    <property type="protein sequence ID" value="EOY18513"/>
    <property type="gene ID" value="TCM_043055"/>
</dbReference>
<protein>
    <submittedName>
        <fullName evidence="1">Rho guanine nucleotide exchange factor 7, putative</fullName>
    </submittedName>
</protein>
<dbReference type="Proteomes" id="UP000026915">
    <property type="component" value="Chromosome 10"/>
</dbReference>
<dbReference type="HOGENOM" id="CLU_1681061_0_0_1"/>
<keyword evidence="2" id="KW-1185">Reference proteome</keyword>
<sequence>MVASSSSTSWETQMVSQEQINAFHTIDRNIFSSLVLSLRRDLGESIHVVAFLLWVEHGGNPARNLVFNIQPWSDALINALAKEAVLCLNCVKSDEFPDILQQASTINSMDAQHRVEQNLEASRFYGLWTRPTLPVFNNYNSEVGIFGDQNMGNKQVF</sequence>
<dbReference type="PANTHER" id="PTHR33527:SF28">
    <property type="entry name" value="GB|AAD43168.1"/>
    <property type="match status" value="1"/>
</dbReference>
<gene>
    <name evidence="1" type="ORF">TCM_043055</name>
</gene>
<organism evidence="1 2">
    <name type="scientific">Theobroma cacao</name>
    <name type="common">Cacao</name>
    <name type="synonym">Cocoa</name>
    <dbReference type="NCBI Taxonomy" id="3641"/>
    <lineage>
        <taxon>Eukaryota</taxon>
        <taxon>Viridiplantae</taxon>
        <taxon>Streptophyta</taxon>
        <taxon>Embryophyta</taxon>
        <taxon>Tracheophyta</taxon>
        <taxon>Spermatophyta</taxon>
        <taxon>Magnoliopsida</taxon>
        <taxon>eudicotyledons</taxon>
        <taxon>Gunneridae</taxon>
        <taxon>Pentapetalae</taxon>
        <taxon>rosids</taxon>
        <taxon>malvids</taxon>
        <taxon>Malvales</taxon>
        <taxon>Malvaceae</taxon>
        <taxon>Byttnerioideae</taxon>
        <taxon>Theobroma</taxon>
    </lineage>
</organism>